<feature type="chain" id="PRO_5038360444" evidence="2">
    <location>
        <begin position="24"/>
        <end position="138"/>
    </location>
</feature>
<evidence type="ECO:0000313" key="4">
    <source>
        <dbReference type="Proteomes" id="UP001085076"/>
    </source>
</evidence>
<dbReference type="AlphaFoldDB" id="A0A9D5CFY4"/>
<keyword evidence="1 2" id="KW-0732">Signal</keyword>
<organism evidence="3 4">
    <name type="scientific">Dioscorea zingiberensis</name>
    <dbReference type="NCBI Taxonomy" id="325984"/>
    <lineage>
        <taxon>Eukaryota</taxon>
        <taxon>Viridiplantae</taxon>
        <taxon>Streptophyta</taxon>
        <taxon>Embryophyta</taxon>
        <taxon>Tracheophyta</taxon>
        <taxon>Spermatophyta</taxon>
        <taxon>Magnoliopsida</taxon>
        <taxon>Liliopsida</taxon>
        <taxon>Dioscoreales</taxon>
        <taxon>Dioscoreaceae</taxon>
        <taxon>Dioscorea</taxon>
    </lineage>
</organism>
<sequence length="138" mass="14811">MANKVFFLIAFALLFCFSQGGNGQTTRCNLSNIGINQTRTGVLVNGVDEYAVVISNNCACPQSSVLLKCAGFNTVENVDPSLFKPVGDDQCSVNNGRPLVQGSPITFNYAWASPQVFLPAGSVINCPSSRIKPFKQED</sequence>
<evidence type="ECO:0000313" key="3">
    <source>
        <dbReference type="EMBL" id="KAJ0972547.1"/>
    </source>
</evidence>
<accession>A0A9D5CFY4</accession>
<reference evidence="3" key="2">
    <citation type="journal article" date="2022" name="Hortic Res">
        <title>The genome of Dioscorea zingiberensis sheds light on the biosynthesis, origin and evolution of the medicinally important diosgenin saponins.</title>
        <authorList>
            <person name="Li Y."/>
            <person name="Tan C."/>
            <person name="Li Z."/>
            <person name="Guo J."/>
            <person name="Li S."/>
            <person name="Chen X."/>
            <person name="Wang C."/>
            <person name="Dai X."/>
            <person name="Yang H."/>
            <person name="Song W."/>
            <person name="Hou L."/>
            <person name="Xu J."/>
            <person name="Tong Z."/>
            <person name="Xu A."/>
            <person name="Yuan X."/>
            <person name="Wang W."/>
            <person name="Yang Q."/>
            <person name="Chen L."/>
            <person name="Sun Z."/>
            <person name="Wang K."/>
            <person name="Pan B."/>
            <person name="Chen J."/>
            <person name="Bao Y."/>
            <person name="Liu F."/>
            <person name="Qi X."/>
            <person name="Gang D.R."/>
            <person name="Wen J."/>
            <person name="Li J."/>
        </authorList>
    </citation>
    <scope>NUCLEOTIDE SEQUENCE</scope>
    <source>
        <strain evidence="3">Dzin_1.0</strain>
    </source>
</reference>
<protein>
    <submittedName>
        <fullName evidence="3">Uncharacterized protein</fullName>
    </submittedName>
</protein>
<reference evidence="3" key="1">
    <citation type="submission" date="2021-03" db="EMBL/GenBank/DDBJ databases">
        <authorList>
            <person name="Li Z."/>
            <person name="Yang C."/>
        </authorList>
    </citation>
    <scope>NUCLEOTIDE SEQUENCE</scope>
    <source>
        <strain evidence="3">Dzin_1.0</strain>
        <tissue evidence="3">Leaf</tissue>
    </source>
</reference>
<dbReference type="PANTHER" id="PTHR33184">
    <property type="entry name" value="PROTEIN TAPETUM DETERMINANT 1-LIKE-RELATED"/>
    <property type="match status" value="1"/>
</dbReference>
<keyword evidence="4" id="KW-1185">Reference proteome</keyword>
<name>A0A9D5CFY4_9LILI</name>
<comment type="caution">
    <text evidence="3">The sequence shown here is derived from an EMBL/GenBank/DDBJ whole genome shotgun (WGS) entry which is preliminary data.</text>
</comment>
<dbReference type="Pfam" id="PF24068">
    <property type="entry name" value="TPD1_C"/>
    <property type="match status" value="1"/>
</dbReference>
<dbReference type="OrthoDB" id="603213at2759"/>
<dbReference type="EMBL" id="JAGGNH010000005">
    <property type="protein sequence ID" value="KAJ0972547.1"/>
    <property type="molecule type" value="Genomic_DNA"/>
</dbReference>
<dbReference type="Proteomes" id="UP001085076">
    <property type="component" value="Miscellaneous, Linkage group lg05"/>
</dbReference>
<dbReference type="PANTHER" id="PTHR33184:SF72">
    <property type="entry name" value="BETA-1,3-N-ACETYLGLUCOSAMINYLTRANSFERASE FAMILY PROTEIN"/>
    <property type="match status" value="1"/>
</dbReference>
<dbReference type="GO" id="GO:0001709">
    <property type="term" value="P:cell fate determination"/>
    <property type="evidence" value="ECO:0007669"/>
    <property type="project" value="TreeGrafter"/>
</dbReference>
<evidence type="ECO:0000256" key="2">
    <source>
        <dbReference type="SAM" id="SignalP"/>
    </source>
</evidence>
<feature type="signal peptide" evidence="2">
    <location>
        <begin position="1"/>
        <end position="23"/>
    </location>
</feature>
<evidence type="ECO:0000256" key="1">
    <source>
        <dbReference type="ARBA" id="ARBA00022729"/>
    </source>
</evidence>
<dbReference type="InterPro" id="IPR040361">
    <property type="entry name" value="TPD1"/>
</dbReference>
<proteinExistence type="predicted"/>
<gene>
    <name evidence="3" type="ORF">J5N97_020506</name>
</gene>